<proteinExistence type="predicted"/>
<protein>
    <submittedName>
        <fullName evidence="1">Uncharacterized protein</fullName>
    </submittedName>
</protein>
<dbReference type="EMBL" id="VBAN01000084">
    <property type="protein sequence ID" value="TMI83964.1"/>
    <property type="molecule type" value="Genomic_DNA"/>
</dbReference>
<dbReference type="Proteomes" id="UP000318093">
    <property type="component" value="Unassembled WGS sequence"/>
</dbReference>
<dbReference type="AlphaFoldDB" id="A0A537JKE1"/>
<evidence type="ECO:0000313" key="2">
    <source>
        <dbReference type="Proteomes" id="UP000318093"/>
    </source>
</evidence>
<organism evidence="1 2">
    <name type="scientific">Candidatus Segetimicrobium genomatis</name>
    <dbReference type="NCBI Taxonomy" id="2569760"/>
    <lineage>
        <taxon>Bacteria</taxon>
        <taxon>Bacillati</taxon>
        <taxon>Candidatus Sysuimicrobiota</taxon>
        <taxon>Candidatus Sysuimicrobiia</taxon>
        <taxon>Candidatus Sysuimicrobiales</taxon>
        <taxon>Candidatus Segetimicrobiaceae</taxon>
        <taxon>Candidatus Segetimicrobium</taxon>
    </lineage>
</organism>
<evidence type="ECO:0000313" key="1">
    <source>
        <dbReference type="EMBL" id="TMI83964.1"/>
    </source>
</evidence>
<reference evidence="1 2" key="1">
    <citation type="journal article" date="2019" name="Nat. Microbiol.">
        <title>Mediterranean grassland soil C-N compound turnover is dependent on rainfall and depth, and is mediated by genomically divergent microorganisms.</title>
        <authorList>
            <person name="Diamond S."/>
            <person name="Andeer P.F."/>
            <person name="Li Z."/>
            <person name="Crits-Christoph A."/>
            <person name="Burstein D."/>
            <person name="Anantharaman K."/>
            <person name="Lane K.R."/>
            <person name="Thomas B.C."/>
            <person name="Pan C."/>
            <person name="Northen T.R."/>
            <person name="Banfield J.F."/>
        </authorList>
    </citation>
    <scope>NUCLEOTIDE SEQUENCE [LARGE SCALE GENOMIC DNA]</scope>
    <source>
        <strain evidence="1">NP_6</strain>
    </source>
</reference>
<gene>
    <name evidence="1" type="ORF">E6H03_02805</name>
</gene>
<feature type="non-terminal residue" evidence="1">
    <location>
        <position position="125"/>
    </location>
</feature>
<sequence>MIDSRIWGEEHQENLLRRTLRALLNSDPRFTATYNPLALLGFFEQTQNHGRDHYFHSFTNFLLGSVVIDRCAGVFDRFRATCFPSAAGWSTEYVWLLTVFFHDVGYPVQKYEQIHEMVFGVSPID</sequence>
<accession>A0A537JKE1</accession>
<comment type="caution">
    <text evidence="1">The sequence shown here is derived from an EMBL/GenBank/DDBJ whole genome shotgun (WGS) entry which is preliminary data.</text>
</comment>
<name>A0A537JKE1_9BACT</name>